<dbReference type="EMBL" id="JAHXZJ010002609">
    <property type="protein sequence ID" value="KAH0540086.1"/>
    <property type="molecule type" value="Genomic_DNA"/>
</dbReference>
<evidence type="ECO:0000259" key="2">
    <source>
        <dbReference type="Pfam" id="PF14529"/>
    </source>
</evidence>
<evidence type="ECO:0000313" key="4">
    <source>
        <dbReference type="Proteomes" id="UP000826195"/>
    </source>
</evidence>
<dbReference type="AlphaFoldDB" id="A0AAV7I114"/>
<organism evidence="3 4">
    <name type="scientific">Cotesia glomerata</name>
    <name type="common">Lepidopteran parasitic wasp</name>
    <name type="synonym">Apanteles glomeratus</name>
    <dbReference type="NCBI Taxonomy" id="32391"/>
    <lineage>
        <taxon>Eukaryota</taxon>
        <taxon>Metazoa</taxon>
        <taxon>Ecdysozoa</taxon>
        <taxon>Arthropoda</taxon>
        <taxon>Hexapoda</taxon>
        <taxon>Insecta</taxon>
        <taxon>Pterygota</taxon>
        <taxon>Neoptera</taxon>
        <taxon>Endopterygota</taxon>
        <taxon>Hymenoptera</taxon>
        <taxon>Apocrita</taxon>
        <taxon>Ichneumonoidea</taxon>
        <taxon>Braconidae</taxon>
        <taxon>Microgastrinae</taxon>
        <taxon>Cotesia</taxon>
    </lineage>
</organism>
<dbReference type="GO" id="GO:0003824">
    <property type="term" value="F:catalytic activity"/>
    <property type="evidence" value="ECO:0007669"/>
    <property type="project" value="InterPro"/>
</dbReference>
<sequence>MENRTPDSHLTPNTKIQLTSLDHSPTEQDSVSKSTHHHTPSIPMSTLSLTYDKPSLNPLASDFLFEFNATPVKPATQSSNTLVQQSSSRKRTRAFKQTTQAKSQPGYSPSIKNFLRPEAAKSKKLLSISPPVSSPPNKLLRSAQFSSDTPAYNRDTSIANMPNTGESVSEILKTLEKWRTEDNLAREAMKTDLLKKIAESRKDHSSQLTSLRAGNDALKKQQTELSARVTVLEEGIGATAPSIDDPSHQTRVSNFNKLKSTLISASITSVNKYMRKNNVIVRGLSAESDTAASKLNEFFKTNFNISNAVKEAQIVNSKKLTIKATLSDTNVKKTIIAKKKLRKSEVYIDHDLTHEEGTIAAKLRAEARKFRGEDCLTLPVPFNNWFNCSSPALKENKFGRASSGLHTSTEDGQSRILDISANWLFTECTLKSLSIIIGSLYFKPDLKNMQFTLDSLQLVLNNITKDLNYDAIILGGDFNARVGTFLSDEPSLFDYSILKATRTPADTVTNHQGTLLMDFMCSNDSILLNGRSPNDTPGGFAFSNFNGKSTIELIWINSATVNLITDMQVNYLLSNSDHLPVSVSLNAHIPIQLHSTQPTNTSTTLKWTPDHANNFYECLRWSPLLGQNFSKSSVNSLHDTFCSAIIAAASSSNMVK</sequence>
<feature type="compositionally biased region" description="Polar residues" evidence="1">
    <location>
        <begin position="75"/>
        <end position="87"/>
    </location>
</feature>
<accession>A0AAV7I114</accession>
<dbReference type="Gene3D" id="3.60.10.10">
    <property type="entry name" value="Endonuclease/exonuclease/phosphatase"/>
    <property type="match status" value="1"/>
</dbReference>
<feature type="compositionally biased region" description="Polar residues" evidence="1">
    <location>
        <begin position="8"/>
        <end position="33"/>
    </location>
</feature>
<comment type="caution">
    <text evidence="3">The sequence shown here is derived from an EMBL/GenBank/DDBJ whole genome shotgun (WGS) entry which is preliminary data.</text>
</comment>
<protein>
    <recommendedName>
        <fullName evidence="2">Endonuclease/exonuclease/phosphatase domain-containing protein</fullName>
    </recommendedName>
</protein>
<dbReference type="InterPro" id="IPR005135">
    <property type="entry name" value="Endo/exonuclease/phosphatase"/>
</dbReference>
<proteinExistence type="predicted"/>
<feature type="compositionally biased region" description="Polar residues" evidence="1">
    <location>
        <begin position="95"/>
        <end position="111"/>
    </location>
</feature>
<reference evidence="3 4" key="1">
    <citation type="journal article" date="2021" name="J. Hered.">
        <title>A chromosome-level genome assembly of the parasitoid wasp, Cotesia glomerata (Hymenoptera: Braconidae).</title>
        <authorList>
            <person name="Pinto B.J."/>
            <person name="Weis J.J."/>
            <person name="Gamble T."/>
            <person name="Ode P.J."/>
            <person name="Paul R."/>
            <person name="Zaspel J.M."/>
        </authorList>
    </citation>
    <scope>NUCLEOTIDE SEQUENCE [LARGE SCALE GENOMIC DNA]</scope>
    <source>
        <strain evidence="3">CgM1</strain>
    </source>
</reference>
<name>A0AAV7I114_COTGL</name>
<dbReference type="Proteomes" id="UP000826195">
    <property type="component" value="Unassembled WGS sequence"/>
</dbReference>
<dbReference type="SUPFAM" id="SSF56219">
    <property type="entry name" value="DNase I-like"/>
    <property type="match status" value="1"/>
</dbReference>
<feature type="region of interest" description="Disordered" evidence="1">
    <location>
        <begin position="1"/>
        <end position="46"/>
    </location>
</feature>
<feature type="region of interest" description="Disordered" evidence="1">
    <location>
        <begin position="74"/>
        <end position="111"/>
    </location>
</feature>
<dbReference type="InterPro" id="IPR036691">
    <property type="entry name" value="Endo/exonu/phosph_ase_sf"/>
</dbReference>
<evidence type="ECO:0000313" key="3">
    <source>
        <dbReference type="EMBL" id="KAH0540086.1"/>
    </source>
</evidence>
<feature type="domain" description="Endonuclease/exonuclease/phosphatase" evidence="2">
    <location>
        <begin position="436"/>
        <end position="581"/>
    </location>
</feature>
<gene>
    <name evidence="3" type="ORF">KQX54_012462</name>
</gene>
<evidence type="ECO:0000256" key="1">
    <source>
        <dbReference type="SAM" id="MobiDB-lite"/>
    </source>
</evidence>
<dbReference type="Pfam" id="PF14529">
    <property type="entry name" value="Exo_endo_phos_2"/>
    <property type="match status" value="1"/>
</dbReference>
<keyword evidence="4" id="KW-1185">Reference proteome</keyword>